<accession>A0A382L9S3</accession>
<evidence type="ECO:0000313" key="1">
    <source>
        <dbReference type="EMBL" id="SVC33420.1"/>
    </source>
</evidence>
<dbReference type="AlphaFoldDB" id="A0A382L9S3"/>
<name>A0A382L9S3_9ZZZZ</name>
<feature type="non-terminal residue" evidence="1">
    <location>
        <position position="68"/>
    </location>
</feature>
<protein>
    <submittedName>
        <fullName evidence="1">Uncharacterized protein</fullName>
    </submittedName>
</protein>
<gene>
    <name evidence="1" type="ORF">METZ01_LOCUS286274</name>
</gene>
<proteinExistence type="predicted"/>
<reference evidence="1" key="1">
    <citation type="submission" date="2018-05" db="EMBL/GenBank/DDBJ databases">
        <authorList>
            <person name="Lanie J.A."/>
            <person name="Ng W.-L."/>
            <person name="Kazmierczak K.M."/>
            <person name="Andrzejewski T.M."/>
            <person name="Davidsen T.M."/>
            <person name="Wayne K.J."/>
            <person name="Tettelin H."/>
            <person name="Glass J.I."/>
            <person name="Rusch D."/>
            <person name="Podicherti R."/>
            <person name="Tsui H.-C.T."/>
            <person name="Winkler M.E."/>
        </authorList>
    </citation>
    <scope>NUCLEOTIDE SEQUENCE</scope>
</reference>
<dbReference type="EMBL" id="UINC01085656">
    <property type="protein sequence ID" value="SVC33420.1"/>
    <property type="molecule type" value="Genomic_DNA"/>
</dbReference>
<organism evidence="1">
    <name type="scientific">marine metagenome</name>
    <dbReference type="NCBI Taxonomy" id="408172"/>
    <lineage>
        <taxon>unclassified sequences</taxon>
        <taxon>metagenomes</taxon>
        <taxon>ecological metagenomes</taxon>
    </lineage>
</organism>
<sequence>MQIDYKSFYLRPDTPEEGIIRKPKEGSEPGTLLTGRLGEAATEAGLTMRRAPITPNTRLAFEASEFAK</sequence>